<dbReference type="InterPro" id="IPR015424">
    <property type="entry name" value="PyrdxlP-dep_Trfase"/>
</dbReference>
<evidence type="ECO:0000256" key="2">
    <source>
        <dbReference type="ARBA" id="ARBA00008954"/>
    </source>
</evidence>
<dbReference type="Gene3D" id="3.90.1150.10">
    <property type="entry name" value="Aspartate Aminotransferase, domain 1"/>
    <property type="match status" value="1"/>
</dbReference>
<evidence type="ECO:0008006" key="7">
    <source>
        <dbReference type="Google" id="ProtNLM"/>
    </source>
</evidence>
<dbReference type="GO" id="GO:0009450">
    <property type="term" value="P:gamma-aminobutyric acid catabolic process"/>
    <property type="evidence" value="ECO:0007669"/>
    <property type="project" value="TreeGrafter"/>
</dbReference>
<dbReference type="PIRSF" id="PIRSF000521">
    <property type="entry name" value="Transaminase_4ab_Lys_Orn"/>
    <property type="match status" value="1"/>
</dbReference>
<evidence type="ECO:0000256" key="1">
    <source>
        <dbReference type="ARBA" id="ARBA00001933"/>
    </source>
</evidence>
<keyword evidence="3" id="KW-0032">Aminotransferase</keyword>
<comment type="similarity">
    <text evidence="2">Belongs to the class-III pyridoxal-phosphate-dependent aminotransferase family.</text>
</comment>
<dbReference type="InterPro" id="IPR005814">
    <property type="entry name" value="Aminotrans_3"/>
</dbReference>
<dbReference type="GO" id="GO:0008483">
    <property type="term" value="F:transaminase activity"/>
    <property type="evidence" value="ECO:0007669"/>
    <property type="project" value="UniProtKB-KW"/>
</dbReference>
<organism evidence="6">
    <name type="scientific">marine metagenome</name>
    <dbReference type="NCBI Taxonomy" id="408172"/>
    <lineage>
        <taxon>unclassified sequences</taxon>
        <taxon>metagenomes</taxon>
        <taxon>ecological metagenomes</taxon>
    </lineage>
</organism>
<evidence type="ECO:0000313" key="6">
    <source>
        <dbReference type="EMBL" id="SVA45908.1"/>
    </source>
</evidence>
<dbReference type="InterPro" id="IPR015422">
    <property type="entry name" value="PyrdxlP-dep_Trfase_small"/>
</dbReference>
<dbReference type="AlphaFoldDB" id="A0A381W1Q3"/>
<dbReference type="Gene3D" id="3.40.640.10">
    <property type="entry name" value="Type I PLP-dependent aspartate aminotransferase-like (Major domain)"/>
    <property type="match status" value="1"/>
</dbReference>
<proteinExistence type="inferred from homology"/>
<protein>
    <recommendedName>
        <fullName evidence="7">L-lysine 6-transaminase</fullName>
    </recommendedName>
</protein>
<dbReference type="PANTHER" id="PTHR43206:SF2">
    <property type="entry name" value="4-AMINOBUTYRATE AMINOTRANSFERASE GABT"/>
    <property type="match status" value="1"/>
</dbReference>
<dbReference type="SUPFAM" id="SSF53383">
    <property type="entry name" value="PLP-dependent transferases"/>
    <property type="match status" value="1"/>
</dbReference>
<feature type="non-terminal residue" evidence="6">
    <location>
        <position position="346"/>
    </location>
</feature>
<evidence type="ECO:0000256" key="4">
    <source>
        <dbReference type="ARBA" id="ARBA00022679"/>
    </source>
</evidence>
<dbReference type="PANTHER" id="PTHR43206">
    <property type="entry name" value="AMINOTRANSFERASE"/>
    <property type="match status" value="1"/>
</dbReference>
<reference evidence="6" key="1">
    <citation type="submission" date="2018-05" db="EMBL/GenBank/DDBJ databases">
        <authorList>
            <person name="Lanie J.A."/>
            <person name="Ng W.-L."/>
            <person name="Kazmierczak K.M."/>
            <person name="Andrzejewski T.M."/>
            <person name="Davidsen T.M."/>
            <person name="Wayne K.J."/>
            <person name="Tettelin H."/>
            <person name="Glass J.I."/>
            <person name="Rusch D."/>
            <person name="Podicherti R."/>
            <person name="Tsui H.-C.T."/>
            <person name="Winkler M.E."/>
        </authorList>
    </citation>
    <scope>NUCLEOTIDE SEQUENCE</scope>
</reference>
<comment type="cofactor">
    <cofactor evidence="1">
        <name>pyridoxal 5'-phosphate</name>
        <dbReference type="ChEBI" id="CHEBI:597326"/>
    </cofactor>
</comment>
<dbReference type="EMBL" id="UINC01010306">
    <property type="protein sequence ID" value="SVA45908.1"/>
    <property type="molecule type" value="Genomic_DNA"/>
</dbReference>
<sequence length="346" mass="38524">MEAAPLAQSNAVAHGISASEVHTVLRRHQLVDGFDIVLDLEKSHGVWLYDARSESEFLDCFTCFASWPVGYNHPLLQDSTFQAQLRSVASSNPANSDLYTQEMADFVEAFATRATPPGFPHHFWIAGGALAVENALKAAFDWKARKLGRTDLEADVNDLVILHLREAFHGRSGYTLSLTNTVPDKIGLFPKFAWPRVHNPTIEFDPDGGLANDIAAEEARACAEIETAFARHDNRIAAIIIEPLQGEGGDNHFRAEFLQALRDYADAREALLIFDEVQTGFWGSGKPWLWQHYNIAPDIVAFGKKTQVCGIYCSERIDEVENNVFQFPGRINSTFGGNLTDMLRCR</sequence>
<evidence type="ECO:0000256" key="5">
    <source>
        <dbReference type="ARBA" id="ARBA00022898"/>
    </source>
</evidence>
<name>A0A381W1Q3_9ZZZZ</name>
<dbReference type="Pfam" id="PF00202">
    <property type="entry name" value="Aminotran_3"/>
    <property type="match status" value="1"/>
</dbReference>
<keyword evidence="4" id="KW-0808">Transferase</keyword>
<accession>A0A381W1Q3</accession>
<evidence type="ECO:0000256" key="3">
    <source>
        <dbReference type="ARBA" id="ARBA00022576"/>
    </source>
</evidence>
<dbReference type="GO" id="GO:0030170">
    <property type="term" value="F:pyridoxal phosphate binding"/>
    <property type="evidence" value="ECO:0007669"/>
    <property type="project" value="InterPro"/>
</dbReference>
<dbReference type="InterPro" id="IPR015421">
    <property type="entry name" value="PyrdxlP-dep_Trfase_major"/>
</dbReference>
<gene>
    <name evidence="6" type="ORF">METZ01_LOCUS98762</name>
</gene>
<keyword evidence="5" id="KW-0663">Pyridoxal phosphate</keyword>